<evidence type="ECO:0000256" key="5">
    <source>
        <dbReference type="ARBA" id="ARBA00022763"/>
    </source>
</evidence>
<gene>
    <name evidence="14" type="primary">CEP63</name>
</gene>
<organism evidence="13 14">
    <name type="scientific">Microcaecilia unicolor</name>
    <dbReference type="NCBI Taxonomy" id="1415580"/>
    <lineage>
        <taxon>Eukaryota</taxon>
        <taxon>Metazoa</taxon>
        <taxon>Chordata</taxon>
        <taxon>Craniata</taxon>
        <taxon>Vertebrata</taxon>
        <taxon>Euteleostomi</taxon>
        <taxon>Amphibia</taxon>
        <taxon>Gymnophiona</taxon>
        <taxon>Siphonopidae</taxon>
        <taxon>Microcaecilia</taxon>
    </lineage>
</organism>
<feature type="domain" description="CEP63/Deup1 N-terminal" evidence="11">
    <location>
        <begin position="132"/>
        <end position="401"/>
    </location>
</feature>
<keyword evidence="8" id="KW-0206">Cytoskeleton</keyword>
<evidence type="ECO:0000256" key="2">
    <source>
        <dbReference type="ARBA" id="ARBA00007181"/>
    </source>
</evidence>
<evidence type="ECO:0000259" key="11">
    <source>
        <dbReference type="Pfam" id="PF17045"/>
    </source>
</evidence>
<comment type="subcellular location">
    <subcellularLocation>
        <location evidence="1">Cytoplasm</location>
        <location evidence="1">Cytoskeleton</location>
        <location evidence="1">Microtubule organizing center</location>
        <location evidence="1">Centrosome</location>
        <location evidence="1">Centriole</location>
    </subcellularLocation>
</comment>
<sequence>MLPTKTWMQQLSLFALGVRVRRMHSGRGDRAESASTVRPHAVFNLTTLLTTFWVSCCSPVTQHPVSEPLASKIRQSVVVQGVRELGLNLYIMMDPIETSQTCNLPFQQGECDRKMEALLEGLQKQESRGRLLTSCETELQELMRQIDIMVLHKKSEWESQTRAISALLKLREQELASAREMLEQSHREVGKLQQQLDSLGRVKQSLSEEYEHQLGKVQEELIRLKRSYEKLQRKQLKEAREEAKSKREDHTEVNRLSRKTEDFCQKSLDWEKQRILYQQQVASLEAQRKTFTDQSELHKEQSQSYRFQFSSQKQMHEQTELLHQSEIQHLTSQLERAEETIRVKELESERLSLRLEDSFATKQKLVEEQLRAQEELTHARTLLEVLKEEKEELRLTLQLQEDFLQSSRVQQDQIQKELARVNENLQAKELGIRSLEASLREKWISKEDQEEMERALCQLEISQKSEQSLWIVVSHLEGRIQSTNNQCVQLKRELAETKEQLHLLMEQHSMCKAEANKLREQLTQAERTYSGNLEGMKHVVSQLTQELHQRDVFSDSTSGIEAEREAVESRCPHTCSLIGSIATRFLEQEEMRSQQLLECLDIHIDELKRESQKTLEHFSQTK</sequence>
<evidence type="ECO:0000256" key="9">
    <source>
        <dbReference type="ARBA" id="ARBA00023306"/>
    </source>
</evidence>
<dbReference type="GO" id="GO:0051301">
    <property type="term" value="P:cell division"/>
    <property type="evidence" value="ECO:0007669"/>
    <property type="project" value="UniProtKB-KW"/>
</dbReference>
<dbReference type="GeneID" id="115479296"/>
<evidence type="ECO:0000313" key="14">
    <source>
        <dbReference type="RefSeq" id="XP_030073004.1"/>
    </source>
</evidence>
<evidence type="ECO:0000259" key="12">
    <source>
        <dbReference type="Pfam" id="PF25771"/>
    </source>
</evidence>
<evidence type="ECO:0000256" key="8">
    <source>
        <dbReference type="ARBA" id="ARBA00023212"/>
    </source>
</evidence>
<keyword evidence="6" id="KW-0498">Mitosis</keyword>
<dbReference type="PANTHER" id="PTHR18875">
    <property type="entry name" value="SARCOMA ANTIGEN NY-SAR-24/CYTOSKELETAL PROTEIN SOJO"/>
    <property type="match status" value="1"/>
</dbReference>
<dbReference type="Proteomes" id="UP000515156">
    <property type="component" value="Chromosome 10"/>
</dbReference>
<evidence type="ECO:0000256" key="10">
    <source>
        <dbReference type="SAM" id="Coils"/>
    </source>
</evidence>
<dbReference type="GO" id="GO:0098535">
    <property type="term" value="P:de novo centriole assembly involved in multi-ciliated epithelial cell differentiation"/>
    <property type="evidence" value="ECO:0007669"/>
    <property type="project" value="TreeGrafter"/>
</dbReference>
<feature type="coiled-coil region" evidence="10">
    <location>
        <begin position="168"/>
        <end position="256"/>
    </location>
</feature>
<comment type="similarity">
    <text evidence="2">Belongs to the CEP63 family.</text>
</comment>
<dbReference type="CTD" id="80254"/>
<keyword evidence="7 10" id="KW-0175">Coiled coil</keyword>
<reference evidence="14" key="1">
    <citation type="submission" date="2025-08" db="UniProtKB">
        <authorList>
            <consortium name="RefSeq"/>
        </authorList>
    </citation>
    <scope>IDENTIFICATION</scope>
</reference>
<name>A0A6P7ZBG2_9AMPH</name>
<dbReference type="PANTHER" id="PTHR18875:SF7">
    <property type="entry name" value="CENTROSOMAL PROTEIN OF 63 KDA"/>
    <property type="match status" value="1"/>
</dbReference>
<evidence type="ECO:0000256" key="7">
    <source>
        <dbReference type="ARBA" id="ARBA00023054"/>
    </source>
</evidence>
<accession>A0A6P7ZBG2</accession>
<dbReference type="InParanoid" id="A0A6P7ZBG2"/>
<dbReference type="InterPro" id="IPR031470">
    <property type="entry name" value="CEP63/Deup1_N"/>
</dbReference>
<feature type="domain" description="CEP63/Deup1 CEP152 binding coiled coil" evidence="12">
    <location>
        <begin position="583"/>
        <end position="618"/>
    </location>
</feature>
<evidence type="ECO:0000256" key="3">
    <source>
        <dbReference type="ARBA" id="ARBA00022490"/>
    </source>
</evidence>
<dbReference type="AlphaFoldDB" id="A0A6P7ZBG2"/>
<dbReference type="Pfam" id="PF25771">
    <property type="entry name" value="CC_CEP152-bind"/>
    <property type="match status" value="1"/>
</dbReference>
<feature type="coiled-coil region" evidence="10">
    <location>
        <begin position="327"/>
        <end position="438"/>
    </location>
</feature>
<dbReference type="GO" id="GO:0007099">
    <property type="term" value="P:centriole replication"/>
    <property type="evidence" value="ECO:0007669"/>
    <property type="project" value="TreeGrafter"/>
</dbReference>
<keyword evidence="13" id="KW-1185">Reference proteome</keyword>
<feature type="coiled-coil region" evidence="10">
    <location>
        <begin position="473"/>
        <end position="528"/>
    </location>
</feature>
<dbReference type="InterPro" id="IPR057656">
    <property type="entry name" value="CEP63/Deup1_CC"/>
</dbReference>
<dbReference type="KEGG" id="muo:115479296"/>
<protein>
    <submittedName>
        <fullName evidence="14">Centrosomal protein of 63 kDa isoform X1</fullName>
    </submittedName>
</protein>
<dbReference type="GO" id="GO:0006974">
    <property type="term" value="P:DNA damage response"/>
    <property type="evidence" value="ECO:0007669"/>
    <property type="project" value="UniProtKB-KW"/>
</dbReference>
<keyword evidence="9" id="KW-0131">Cell cycle</keyword>
<dbReference type="FunCoup" id="A0A6P7ZBG2">
    <property type="interactions" value="1182"/>
</dbReference>
<evidence type="ECO:0000313" key="13">
    <source>
        <dbReference type="Proteomes" id="UP000515156"/>
    </source>
</evidence>
<proteinExistence type="inferred from homology"/>
<dbReference type="Pfam" id="PF17045">
    <property type="entry name" value="CEP63"/>
    <property type="match status" value="1"/>
</dbReference>
<dbReference type="RefSeq" id="XP_030073004.1">
    <property type="nucleotide sequence ID" value="XM_030217144.1"/>
</dbReference>
<keyword evidence="3" id="KW-0963">Cytoplasm</keyword>
<keyword evidence="5" id="KW-0227">DNA damage</keyword>
<dbReference type="OrthoDB" id="10007333at2759"/>
<evidence type="ECO:0000256" key="6">
    <source>
        <dbReference type="ARBA" id="ARBA00022776"/>
    </source>
</evidence>
<evidence type="ECO:0000256" key="1">
    <source>
        <dbReference type="ARBA" id="ARBA00004114"/>
    </source>
</evidence>
<evidence type="ECO:0000256" key="4">
    <source>
        <dbReference type="ARBA" id="ARBA00022618"/>
    </source>
</evidence>
<keyword evidence="4" id="KW-0132">Cell division</keyword>
<dbReference type="GO" id="GO:0005814">
    <property type="term" value="C:centriole"/>
    <property type="evidence" value="ECO:0007669"/>
    <property type="project" value="UniProtKB-SubCell"/>
</dbReference>